<comment type="caution">
    <text evidence="2">The sequence shown here is derived from an EMBL/GenBank/DDBJ whole genome shotgun (WGS) entry which is preliminary data.</text>
</comment>
<organism evidence="2 3">
    <name type="scientific">Paecilomyces lecythidis</name>
    <dbReference type="NCBI Taxonomy" id="3004212"/>
    <lineage>
        <taxon>Eukaryota</taxon>
        <taxon>Fungi</taxon>
        <taxon>Dikarya</taxon>
        <taxon>Ascomycota</taxon>
        <taxon>Pezizomycotina</taxon>
        <taxon>Eurotiomycetes</taxon>
        <taxon>Eurotiomycetidae</taxon>
        <taxon>Eurotiales</taxon>
        <taxon>Thermoascaceae</taxon>
        <taxon>Paecilomyces</taxon>
    </lineage>
</organism>
<feature type="compositionally biased region" description="Basic and acidic residues" evidence="1">
    <location>
        <begin position="25"/>
        <end position="34"/>
    </location>
</feature>
<accession>A0ABR3YCQ4</accession>
<dbReference type="EMBL" id="JAVDPF010000002">
    <property type="protein sequence ID" value="KAL1885577.1"/>
    <property type="molecule type" value="Genomic_DNA"/>
</dbReference>
<feature type="region of interest" description="Disordered" evidence="1">
    <location>
        <begin position="1"/>
        <end position="34"/>
    </location>
</feature>
<gene>
    <name evidence="2" type="ORF">Plec18167_001072</name>
</gene>
<keyword evidence="3" id="KW-1185">Reference proteome</keyword>
<sequence length="143" mass="16249">MTEGKPPSSDGSRIDNVNPQPIEMDESKQSKDISHVERVLSPYDRLGKDGMDFSRVDKEVQEYATRGRVDVDEATSRRLRRMIDRRVLVVIVFTYFMQALDKGTMSFASIMGIVKDAHLKGSEVILLANDMYLHRCVDGRVPD</sequence>
<feature type="compositionally biased region" description="Polar residues" evidence="1">
    <location>
        <begin position="9"/>
        <end position="19"/>
    </location>
</feature>
<reference evidence="2 3" key="1">
    <citation type="journal article" date="2024" name="IMA Fungus">
        <title>IMA Genome - F19 : A genome assembly and annotation guide to empower mycologists, including annotated draft genome sequences of Ceratocystis pirilliformis, Diaporthe australafricana, Fusarium ophioides, Paecilomyces lecythidis, and Sporothrix stenoceras.</title>
        <authorList>
            <person name="Aylward J."/>
            <person name="Wilson A.M."/>
            <person name="Visagie C.M."/>
            <person name="Spraker J."/>
            <person name="Barnes I."/>
            <person name="Buitendag C."/>
            <person name="Ceriani C."/>
            <person name="Del Mar Angel L."/>
            <person name="du Plessis D."/>
            <person name="Fuchs T."/>
            <person name="Gasser K."/>
            <person name="Kramer D."/>
            <person name="Li W."/>
            <person name="Munsamy K."/>
            <person name="Piso A."/>
            <person name="Price J.L."/>
            <person name="Sonnekus B."/>
            <person name="Thomas C."/>
            <person name="van der Nest A."/>
            <person name="van Dijk A."/>
            <person name="van Heerden A."/>
            <person name="van Vuuren N."/>
            <person name="Yilmaz N."/>
            <person name="Duong T.A."/>
            <person name="van der Merwe N.A."/>
            <person name="Wingfield M.J."/>
            <person name="Wingfield B.D."/>
        </authorList>
    </citation>
    <scope>NUCLEOTIDE SEQUENCE [LARGE SCALE GENOMIC DNA]</scope>
    <source>
        <strain evidence="2 3">CMW 18167</strain>
    </source>
</reference>
<evidence type="ECO:0000313" key="2">
    <source>
        <dbReference type="EMBL" id="KAL1885577.1"/>
    </source>
</evidence>
<name>A0ABR3YCQ4_9EURO</name>
<evidence type="ECO:0000313" key="3">
    <source>
        <dbReference type="Proteomes" id="UP001583193"/>
    </source>
</evidence>
<dbReference type="Proteomes" id="UP001583193">
    <property type="component" value="Unassembled WGS sequence"/>
</dbReference>
<proteinExistence type="predicted"/>
<protein>
    <submittedName>
        <fullName evidence="2">Uncharacterized protein</fullName>
    </submittedName>
</protein>
<evidence type="ECO:0000256" key="1">
    <source>
        <dbReference type="SAM" id="MobiDB-lite"/>
    </source>
</evidence>